<keyword evidence="8" id="KW-0560">Oxidoreductase</keyword>
<dbReference type="InterPro" id="IPR013785">
    <property type="entry name" value="Aldolase_TIM"/>
</dbReference>
<comment type="caution">
    <text evidence="8">The sequence shown here is derived from an EMBL/GenBank/DDBJ whole genome shotgun (WGS) entry which is preliminary data.</text>
</comment>
<dbReference type="InterPro" id="IPR012840">
    <property type="entry name" value="NrdG2"/>
</dbReference>
<evidence type="ECO:0000313" key="9">
    <source>
        <dbReference type="Proteomes" id="UP000078390"/>
    </source>
</evidence>
<dbReference type="SUPFAM" id="SSF102114">
    <property type="entry name" value="Radical SAM enzymes"/>
    <property type="match status" value="1"/>
</dbReference>
<organism evidence="8 9">
    <name type="scientific">Thermosulfurimonas dismutans</name>
    <dbReference type="NCBI Taxonomy" id="999894"/>
    <lineage>
        <taxon>Bacteria</taxon>
        <taxon>Pseudomonadati</taxon>
        <taxon>Thermodesulfobacteriota</taxon>
        <taxon>Thermodesulfobacteria</taxon>
        <taxon>Thermodesulfobacteriales</taxon>
        <taxon>Thermodesulfobacteriaceae</taxon>
        <taxon>Thermosulfurimonas</taxon>
    </lineage>
</organism>
<keyword evidence="5" id="KW-0408">Iron</keyword>
<dbReference type="CDD" id="cd01335">
    <property type="entry name" value="Radical_SAM"/>
    <property type="match status" value="1"/>
</dbReference>
<keyword evidence="6" id="KW-0411">Iron-sulfur</keyword>
<dbReference type="SMART" id="SM00729">
    <property type="entry name" value="Elp3"/>
    <property type="match status" value="1"/>
</dbReference>
<feature type="domain" description="Radical SAM core" evidence="7">
    <location>
        <begin position="12"/>
        <end position="230"/>
    </location>
</feature>
<dbReference type="SFLD" id="SFLDG01094">
    <property type="entry name" value="Uncharacterised_Radical_SAM_Su"/>
    <property type="match status" value="1"/>
</dbReference>
<name>A0A179D6N8_9BACT</name>
<dbReference type="SFLD" id="SFLDS00029">
    <property type="entry name" value="Radical_SAM"/>
    <property type="match status" value="1"/>
</dbReference>
<dbReference type="PANTHER" id="PTHR30352">
    <property type="entry name" value="PYRUVATE FORMATE-LYASE-ACTIVATING ENZYME"/>
    <property type="match status" value="1"/>
</dbReference>
<dbReference type="RefSeq" id="WP_068669173.1">
    <property type="nucleotide sequence ID" value="NZ_LWLG01000002.1"/>
</dbReference>
<sequence length="231" mass="25838">MIKGFRGTSVVDYPGKIASVVFLGGCNWRCPYCYNVDLVLPERLKNLPDLPEEGILFDLLRRKGFIKGVVITGGEPTIWGRRLKAFLERIKYETELAVKLDTNGSNPELVASLLAEGLVDYLAMDFKTAPSRYSELSADFDPVEKTLELLRDLNGCAEVRITLAPGLVAKQDLEEMLPYLKKVKRVALQKFVPEAETLAPDFPRPSLPPDIVSSLADYLRKHLSAEILIRC</sequence>
<comment type="cofactor">
    <cofactor evidence="1">
        <name>[4Fe-4S] cluster</name>
        <dbReference type="ChEBI" id="CHEBI:49883"/>
    </cofactor>
</comment>
<dbReference type="OrthoDB" id="9782387at2"/>
<dbReference type="EC" id="1.97.1.4" evidence="8"/>
<dbReference type="GO" id="GO:0051539">
    <property type="term" value="F:4 iron, 4 sulfur cluster binding"/>
    <property type="evidence" value="ECO:0007669"/>
    <property type="project" value="UniProtKB-KW"/>
</dbReference>
<dbReference type="EMBL" id="LWLG01000002">
    <property type="protein sequence ID" value="OAQ21389.1"/>
    <property type="molecule type" value="Genomic_DNA"/>
</dbReference>
<dbReference type="STRING" id="999894.TDIS_0610"/>
<dbReference type="PROSITE" id="PS51918">
    <property type="entry name" value="RADICAL_SAM"/>
    <property type="match status" value="1"/>
</dbReference>
<evidence type="ECO:0000256" key="4">
    <source>
        <dbReference type="ARBA" id="ARBA00022723"/>
    </source>
</evidence>
<evidence type="ECO:0000256" key="3">
    <source>
        <dbReference type="ARBA" id="ARBA00022691"/>
    </source>
</evidence>
<keyword evidence="9" id="KW-1185">Reference proteome</keyword>
<evidence type="ECO:0000256" key="5">
    <source>
        <dbReference type="ARBA" id="ARBA00023004"/>
    </source>
</evidence>
<dbReference type="InterPro" id="IPR006638">
    <property type="entry name" value="Elp3/MiaA/NifB-like_rSAM"/>
</dbReference>
<dbReference type="InterPro" id="IPR034457">
    <property type="entry name" value="Organic_radical-activating"/>
</dbReference>
<keyword evidence="3" id="KW-0949">S-adenosyl-L-methionine</keyword>
<dbReference type="PATRIC" id="fig|999894.6.peg.610"/>
<dbReference type="InterPro" id="IPR007197">
    <property type="entry name" value="rSAM"/>
</dbReference>
<evidence type="ECO:0000313" key="8">
    <source>
        <dbReference type="EMBL" id="OAQ21389.1"/>
    </source>
</evidence>
<dbReference type="Gene3D" id="3.20.20.70">
    <property type="entry name" value="Aldolase class I"/>
    <property type="match status" value="1"/>
</dbReference>
<gene>
    <name evidence="8" type="ORF">TDIS_0610</name>
</gene>
<evidence type="ECO:0000256" key="1">
    <source>
        <dbReference type="ARBA" id="ARBA00001966"/>
    </source>
</evidence>
<accession>A0A179D6N8</accession>
<dbReference type="Proteomes" id="UP000078390">
    <property type="component" value="Unassembled WGS sequence"/>
</dbReference>
<reference evidence="8 9" key="1">
    <citation type="submission" date="2016-04" db="EMBL/GenBank/DDBJ databases">
        <title>Genome analysis of Thermosulfurimonas dismutans, the first thermophilic sulfur-disproportionating bacterium of the phylum Thermodesulfobacteria.</title>
        <authorList>
            <person name="Mardanov A.V."/>
            <person name="Beletsky A.V."/>
            <person name="Kadnikov V.V."/>
            <person name="Slobodkin A.I."/>
            <person name="Ravin N.V."/>
        </authorList>
    </citation>
    <scope>NUCLEOTIDE SEQUENCE [LARGE SCALE GENOMIC DNA]</scope>
    <source>
        <strain evidence="8 9">S95</strain>
    </source>
</reference>
<dbReference type="NCBIfam" id="TIGR02495">
    <property type="entry name" value="NrdG2"/>
    <property type="match status" value="1"/>
</dbReference>
<dbReference type="InterPro" id="IPR058240">
    <property type="entry name" value="rSAM_sf"/>
</dbReference>
<keyword evidence="4" id="KW-0479">Metal-binding</keyword>
<proteinExistence type="predicted"/>
<keyword evidence="2" id="KW-0004">4Fe-4S</keyword>
<dbReference type="Pfam" id="PF04055">
    <property type="entry name" value="Radical_SAM"/>
    <property type="match status" value="1"/>
</dbReference>
<dbReference type="PANTHER" id="PTHR30352:SF13">
    <property type="entry name" value="GLYCYL-RADICAL ENZYME ACTIVATING ENZYME YJJW-RELATED"/>
    <property type="match status" value="1"/>
</dbReference>
<dbReference type="GO" id="GO:0043365">
    <property type="term" value="F:[formate-C-acetyltransferase]-activating enzyme activity"/>
    <property type="evidence" value="ECO:0007669"/>
    <property type="project" value="UniProtKB-EC"/>
</dbReference>
<dbReference type="AlphaFoldDB" id="A0A179D6N8"/>
<dbReference type="GO" id="GO:0046872">
    <property type="term" value="F:metal ion binding"/>
    <property type="evidence" value="ECO:0007669"/>
    <property type="project" value="UniProtKB-KW"/>
</dbReference>
<evidence type="ECO:0000259" key="7">
    <source>
        <dbReference type="PROSITE" id="PS51918"/>
    </source>
</evidence>
<protein>
    <submittedName>
        <fullName evidence="8">Ribonucleotide reductase of class III (Anaerobic), activating protein</fullName>
        <ecNumber evidence="8">1.97.1.4</ecNumber>
    </submittedName>
</protein>
<evidence type="ECO:0000256" key="2">
    <source>
        <dbReference type="ARBA" id="ARBA00022485"/>
    </source>
</evidence>
<evidence type="ECO:0000256" key="6">
    <source>
        <dbReference type="ARBA" id="ARBA00023014"/>
    </source>
</evidence>